<dbReference type="EMBL" id="JBHSSN010000015">
    <property type="protein sequence ID" value="MFC6323877.1"/>
    <property type="molecule type" value="Genomic_DNA"/>
</dbReference>
<dbReference type="Pfam" id="PF01261">
    <property type="entry name" value="AP_endonuc_2"/>
    <property type="match status" value="1"/>
</dbReference>
<dbReference type="GO" id="GO:0016853">
    <property type="term" value="F:isomerase activity"/>
    <property type="evidence" value="ECO:0007669"/>
    <property type="project" value="UniProtKB-KW"/>
</dbReference>
<dbReference type="InterPro" id="IPR013022">
    <property type="entry name" value="Xyl_isomerase-like_TIM-brl"/>
</dbReference>
<keyword evidence="4" id="KW-1185">Reference proteome</keyword>
<accession>A0ABW1UYQ8</accession>
<evidence type="ECO:0000259" key="2">
    <source>
        <dbReference type="Pfam" id="PF01261"/>
    </source>
</evidence>
<feature type="domain" description="Xylose isomerase-like TIM barrel" evidence="2">
    <location>
        <begin position="26"/>
        <end position="274"/>
    </location>
</feature>
<dbReference type="PANTHER" id="PTHR43489">
    <property type="entry name" value="ISOMERASE"/>
    <property type="match status" value="1"/>
</dbReference>
<reference evidence="4" key="1">
    <citation type="journal article" date="2019" name="Int. J. Syst. Evol. Microbiol.">
        <title>The Global Catalogue of Microorganisms (GCM) 10K type strain sequencing project: providing services to taxonomists for standard genome sequencing and annotation.</title>
        <authorList>
            <consortium name="The Broad Institute Genomics Platform"/>
            <consortium name="The Broad Institute Genome Sequencing Center for Infectious Disease"/>
            <person name="Wu L."/>
            <person name="Ma J."/>
        </authorList>
    </citation>
    <scope>NUCLEOTIDE SEQUENCE [LARGE SCALE GENOMIC DNA]</scope>
    <source>
        <strain evidence="4">CCM 8895</strain>
    </source>
</reference>
<organism evidence="3 4">
    <name type="scientific">Companilactobacillus baiquanensis</name>
    <dbReference type="NCBI Taxonomy" id="2486005"/>
    <lineage>
        <taxon>Bacteria</taxon>
        <taxon>Bacillati</taxon>
        <taxon>Bacillota</taxon>
        <taxon>Bacilli</taxon>
        <taxon>Lactobacillales</taxon>
        <taxon>Lactobacillaceae</taxon>
        <taxon>Companilactobacillus</taxon>
    </lineage>
</organism>
<dbReference type="RefSeq" id="WP_125592902.1">
    <property type="nucleotide sequence ID" value="NZ_JBHSSN010000015.1"/>
</dbReference>
<dbReference type="SUPFAM" id="SSF51658">
    <property type="entry name" value="Xylose isomerase-like"/>
    <property type="match status" value="1"/>
</dbReference>
<keyword evidence="1 3" id="KW-0413">Isomerase</keyword>
<gene>
    <name evidence="3" type="ORF">ACFP1F_09015</name>
</gene>
<dbReference type="Proteomes" id="UP001596186">
    <property type="component" value="Unassembled WGS sequence"/>
</dbReference>
<evidence type="ECO:0000256" key="1">
    <source>
        <dbReference type="ARBA" id="ARBA00023235"/>
    </source>
</evidence>
<comment type="caution">
    <text evidence="3">The sequence shown here is derived from an EMBL/GenBank/DDBJ whole genome shotgun (WGS) entry which is preliminary data.</text>
</comment>
<proteinExistence type="predicted"/>
<dbReference type="PANTHER" id="PTHR43489:SF7">
    <property type="entry name" value="3-DEHYDRO-D-GULOSIDE 4-EPIMERASE-RELATED"/>
    <property type="match status" value="1"/>
</dbReference>
<name>A0ABW1UYQ8_9LACO</name>
<evidence type="ECO:0000313" key="3">
    <source>
        <dbReference type="EMBL" id="MFC6323877.1"/>
    </source>
</evidence>
<sequence length="288" mass="32507">MISTDRFCLNRKAAPGVKLDETLEMISSIGVNNIELRNDLYGDPDNSSIMDSMSNSDVKIALNKNGVVIKTINAIGNMDKRSMVKENIESLTEMLEMTKNLDLKNFVFCPVRSTEDKRTSDEKKAEAIANVKDYSKVLKKYGVNGLIEPLGFTDSSLRTPWEGQAIIDEAGVDNFKLVADSFHYYLANITDKQFNEKVNIDYIGLVHLSSVFANKKREELDDQDRYMLGQDDVMQSAELAQKIEARGYKGIYAFEPFSDDLKEWDVTKAKEELENSIKLVRDAANTLV</sequence>
<protein>
    <submittedName>
        <fullName evidence="3">Sugar phosphate isomerase/epimerase family protein</fullName>
    </submittedName>
</protein>
<dbReference type="Gene3D" id="3.20.20.150">
    <property type="entry name" value="Divalent-metal-dependent TIM barrel enzymes"/>
    <property type="match status" value="1"/>
</dbReference>
<evidence type="ECO:0000313" key="4">
    <source>
        <dbReference type="Proteomes" id="UP001596186"/>
    </source>
</evidence>
<dbReference type="InterPro" id="IPR050417">
    <property type="entry name" value="Sugar_Epim/Isomerase"/>
</dbReference>
<dbReference type="InterPro" id="IPR036237">
    <property type="entry name" value="Xyl_isomerase-like_sf"/>
</dbReference>